<dbReference type="eggNOG" id="COG1434">
    <property type="taxonomic scope" value="Bacteria"/>
</dbReference>
<proteinExistence type="predicted"/>
<name>T0B339_9RHOO</name>
<sequence>MDPSVPLFWLKKLLAAFALPPLLPLLPIMLGLVLLKPHPRLGRTLAWAGVTLNLLLITPASVNWLLTQVEDPAPLAVEAMADAEAIVILGAGRREHAPEFGAETVNRLALERLRYGARLARLSGLPVLVSGGGGANEVPEAVLMQATLEQDFGVPVRWAEKRSLDTRGNARHCAAILDAAGVRRILLVTHAAHMPRARAEFEAAGLIVHAAPTGWLGVYADKVPANFLLGELPSQNSAYAGWFAWHETLGQLAYRISR</sequence>
<dbReference type="PANTHER" id="PTHR30336">
    <property type="entry name" value="INNER MEMBRANE PROTEIN, PROBABLE PERMEASE"/>
    <property type="match status" value="1"/>
</dbReference>
<comment type="caution">
    <text evidence="3">The sequence shown here is derived from an EMBL/GenBank/DDBJ whole genome shotgun (WGS) entry which is preliminary data.</text>
</comment>
<dbReference type="EMBL" id="ATJV01000001">
    <property type="protein sequence ID" value="EPZ17208.1"/>
    <property type="molecule type" value="Genomic_DNA"/>
</dbReference>
<keyword evidence="1" id="KW-0812">Transmembrane</keyword>
<protein>
    <recommendedName>
        <fullName evidence="2">DUF218 domain-containing protein</fullName>
    </recommendedName>
</protein>
<dbReference type="PANTHER" id="PTHR30336:SF4">
    <property type="entry name" value="ENVELOPE BIOGENESIS FACTOR ELYC"/>
    <property type="match status" value="1"/>
</dbReference>
<evidence type="ECO:0000256" key="1">
    <source>
        <dbReference type="SAM" id="Phobius"/>
    </source>
</evidence>
<dbReference type="Proteomes" id="UP000015455">
    <property type="component" value="Unassembled WGS sequence"/>
</dbReference>
<accession>T0B339</accession>
<dbReference type="RefSeq" id="WP_021247491.1">
    <property type="nucleotide sequence ID" value="NZ_ATJV01000001.1"/>
</dbReference>
<keyword evidence="1" id="KW-1133">Transmembrane helix</keyword>
<evidence type="ECO:0000313" key="3">
    <source>
        <dbReference type="EMBL" id="EPZ17208.1"/>
    </source>
</evidence>
<feature type="domain" description="DUF218" evidence="2">
    <location>
        <begin position="84"/>
        <end position="250"/>
    </location>
</feature>
<dbReference type="InterPro" id="IPR003848">
    <property type="entry name" value="DUF218"/>
</dbReference>
<dbReference type="GO" id="GO:0005886">
    <property type="term" value="C:plasma membrane"/>
    <property type="evidence" value="ECO:0007669"/>
    <property type="project" value="TreeGrafter"/>
</dbReference>
<feature type="transmembrane region" description="Helical" evidence="1">
    <location>
        <begin position="13"/>
        <end position="35"/>
    </location>
</feature>
<organism evidence="3 4">
    <name type="scientific">Thauera terpenica 58Eu</name>
    <dbReference type="NCBI Taxonomy" id="1348657"/>
    <lineage>
        <taxon>Bacteria</taxon>
        <taxon>Pseudomonadati</taxon>
        <taxon>Pseudomonadota</taxon>
        <taxon>Betaproteobacteria</taxon>
        <taxon>Rhodocyclales</taxon>
        <taxon>Zoogloeaceae</taxon>
        <taxon>Thauera</taxon>
    </lineage>
</organism>
<dbReference type="GO" id="GO:0043164">
    <property type="term" value="P:Gram-negative-bacterium-type cell wall biogenesis"/>
    <property type="evidence" value="ECO:0007669"/>
    <property type="project" value="TreeGrafter"/>
</dbReference>
<gene>
    <name evidence="3" type="ORF">M622_00135</name>
</gene>
<dbReference type="AlphaFoldDB" id="T0B339"/>
<feature type="transmembrane region" description="Helical" evidence="1">
    <location>
        <begin position="47"/>
        <end position="66"/>
    </location>
</feature>
<keyword evidence="1" id="KW-0472">Membrane</keyword>
<dbReference type="GO" id="GO:0000270">
    <property type="term" value="P:peptidoglycan metabolic process"/>
    <property type="evidence" value="ECO:0007669"/>
    <property type="project" value="TreeGrafter"/>
</dbReference>
<evidence type="ECO:0000259" key="2">
    <source>
        <dbReference type="Pfam" id="PF02698"/>
    </source>
</evidence>
<dbReference type="InterPro" id="IPR014729">
    <property type="entry name" value="Rossmann-like_a/b/a_fold"/>
</dbReference>
<dbReference type="PATRIC" id="fig|1348657.5.peg.27"/>
<dbReference type="CDD" id="cd06259">
    <property type="entry name" value="YdcF-like"/>
    <property type="match status" value="1"/>
</dbReference>
<evidence type="ECO:0000313" key="4">
    <source>
        <dbReference type="Proteomes" id="UP000015455"/>
    </source>
</evidence>
<dbReference type="InterPro" id="IPR051599">
    <property type="entry name" value="Cell_Envelope_Assoc"/>
</dbReference>
<dbReference type="Gene3D" id="3.40.50.620">
    <property type="entry name" value="HUPs"/>
    <property type="match status" value="1"/>
</dbReference>
<dbReference type="Pfam" id="PF02698">
    <property type="entry name" value="DUF218"/>
    <property type="match status" value="1"/>
</dbReference>
<dbReference type="STRING" id="1348657.M622_00135"/>
<dbReference type="OrthoDB" id="9809813at2"/>
<reference evidence="3 4" key="1">
    <citation type="submission" date="2013-06" db="EMBL/GenBank/DDBJ databases">
        <title>Draft genome sequence of Thauera terpenica.</title>
        <authorList>
            <person name="Liu B."/>
            <person name="Frostegard A.H."/>
            <person name="Shapleigh J.P."/>
        </authorList>
    </citation>
    <scope>NUCLEOTIDE SEQUENCE [LARGE SCALE GENOMIC DNA]</scope>
    <source>
        <strain evidence="3 4">58Eu</strain>
    </source>
</reference>
<keyword evidence="4" id="KW-1185">Reference proteome</keyword>